<dbReference type="CTD" id="6758366"/>
<proteinExistence type="predicted"/>
<dbReference type="InterPro" id="IPR043137">
    <property type="entry name" value="GGT_ssub_C"/>
</dbReference>
<reference evidence="4 5" key="1">
    <citation type="journal article" date="2008" name="Nature">
        <title>The Trichoplax genome and the nature of placozoans.</title>
        <authorList>
            <person name="Srivastava M."/>
            <person name="Begovic E."/>
            <person name="Chapman J."/>
            <person name="Putnam N.H."/>
            <person name="Hellsten U."/>
            <person name="Kawashima T."/>
            <person name="Kuo A."/>
            <person name="Mitros T."/>
            <person name="Salamov A."/>
            <person name="Carpenter M.L."/>
            <person name="Signorovitch A.Y."/>
            <person name="Moreno M.A."/>
            <person name="Kamm K."/>
            <person name="Grimwood J."/>
            <person name="Schmutz J."/>
            <person name="Shapiro H."/>
            <person name="Grigoriev I.V."/>
            <person name="Buss L.W."/>
            <person name="Schierwater B."/>
            <person name="Dellaporta S.L."/>
            <person name="Rokhsar D.S."/>
        </authorList>
    </citation>
    <scope>NUCLEOTIDE SEQUENCE [LARGE SCALE GENOMIC DNA]</scope>
    <source>
        <strain evidence="4 5">Grell-BS-1999</strain>
    </source>
</reference>
<organism evidence="4 5">
    <name type="scientific">Trichoplax adhaerens</name>
    <name type="common">Trichoplax reptans</name>
    <dbReference type="NCBI Taxonomy" id="10228"/>
    <lineage>
        <taxon>Eukaryota</taxon>
        <taxon>Metazoa</taxon>
        <taxon>Placozoa</taxon>
        <taxon>Uniplacotomia</taxon>
        <taxon>Trichoplacea</taxon>
        <taxon>Trichoplacidae</taxon>
        <taxon>Trichoplax</taxon>
    </lineage>
</organism>
<dbReference type="GO" id="GO:0005886">
    <property type="term" value="C:plasma membrane"/>
    <property type="evidence" value="ECO:0000318"/>
    <property type="project" value="GO_Central"/>
</dbReference>
<dbReference type="PANTHER" id="PTHR11686:SF9">
    <property type="entry name" value="RE13973P"/>
    <property type="match status" value="1"/>
</dbReference>
<evidence type="ECO:0000313" key="4">
    <source>
        <dbReference type="EMBL" id="EDV20374.1"/>
    </source>
</evidence>
<dbReference type="eggNOG" id="KOG2410">
    <property type="taxonomic scope" value="Eukaryota"/>
</dbReference>
<dbReference type="PRINTS" id="PR01210">
    <property type="entry name" value="GGTRANSPTASE"/>
</dbReference>
<feature type="binding site" evidence="2">
    <location>
        <begin position="448"/>
        <end position="449"/>
    </location>
    <ligand>
        <name>L-glutamate</name>
        <dbReference type="ChEBI" id="CHEBI:29985"/>
    </ligand>
</feature>
<dbReference type="Gene3D" id="3.60.20.40">
    <property type="match status" value="1"/>
</dbReference>
<dbReference type="PANTHER" id="PTHR11686">
    <property type="entry name" value="GAMMA GLUTAMYL TRANSPEPTIDASE"/>
    <property type="match status" value="1"/>
</dbReference>
<sequence>MALDRKRNARKLKWIFCSASIFTITVTIALIIDAVVNPRRHLHAAVASDHPACTAIGLETLKNGGSAVDSAISTLICLGVVNMQYSGIGGGGFMLARLSGKYNVINFREVAPAASSTDMFHGNATLARMGGLSVGVPGELRGFDLAHQKYGKLPWKNLIMPSVTLARHGFKVTAGQAKFYQQHSNLIKSNPQLKQLFIKNGNLPKEGDIVKRSKLAETLQRIAIGGADVFYSGTLAKSIVSTVQSNGGILTLADLKNYKAKIQEPISYTYHGNTLVTTPAPSGGPVVMSILNILEGYNFTANVSDTVLSYHRIIEAFKFAYAQRTKLGDPNFVSDVNNFTKYMLSKNVGEELREKISDYQTFNVSYYGAQSDVQNTYGTTHVSILTSHGDAVSVTSTVNWYFGSGLITPTGIVLNNQMDDFSSPNITNGFGVEPSKANYVKPGKQPLSSISPVLHLHRKYACKENLAVGASGGTMIITGVSQVLLDLLSFKQNISSAIERPRLHDQLLPDAVEVETNFPKSIITGLEKLGHNVKDSASKSVVNGVSEFDRKFLAHADSRKGGTGATF</sequence>
<dbReference type="AlphaFoldDB" id="B3SA54"/>
<keyword evidence="3" id="KW-1133">Transmembrane helix</keyword>
<evidence type="ECO:0000256" key="2">
    <source>
        <dbReference type="PIRSR" id="PIRSR600101-2"/>
    </source>
</evidence>
<dbReference type="InterPro" id="IPR043138">
    <property type="entry name" value="GGT_lsub"/>
</dbReference>
<feature type="transmembrane region" description="Helical" evidence="3">
    <location>
        <begin position="12"/>
        <end position="32"/>
    </location>
</feature>
<feature type="binding site" evidence="2">
    <location>
        <position position="420"/>
    </location>
    <ligand>
        <name>L-glutamate</name>
        <dbReference type="ChEBI" id="CHEBI:29985"/>
    </ligand>
</feature>
<dbReference type="FunFam" id="1.10.246.130:FF:000001">
    <property type="entry name" value="Gamma-glutamyltransferase 5 isoform 1"/>
    <property type="match status" value="1"/>
</dbReference>
<dbReference type="OrthoDB" id="1081007at2759"/>
<dbReference type="InParanoid" id="B3SA54"/>
<protein>
    <submittedName>
        <fullName evidence="4">Uncharacterized protein</fullName>
    </submittedName>
</protein>
<dbReference type="Proteomes" id="UP000009022">
    <property type="component" value="Unassembled WGS sequence"/>
</dbReference>
<gene>
    <name evidence="4" type="ORF">TRIADDRAFT_31903</name>
</gene>
<dbReference type="Pfam" id="PF01019">
    <property type="entry name" value="G_glu_transpept"/>
    <property type="match status" value="1"/>
</dbReference>
<keyword evidence="5" id="KW-1185">Reference proteome</keyword>
<dbReference type="RefSeq" id="XP_002117068.1">
    <property type="nucleotide sequence ID" value="XM_002117032.1"/>
</dbReference>
<dbReference type="PhylomeDB" id="B3SA54"/>
<dbReference type="GO" id="GO:0006751">
    <property type="term" value="P:glutathione catabolic process"/>
    <property type="evidence" value="ECO:0000318"/>
    <property type="project" value="GO_Central"/>
</dbReference>
<dbReference type="InterPro" id="IPR000101">
    <property type="entry name" value="GGT_peptidase"/>
</dbReference>
<dbReference type="HOGENOM" id="CLU_014813_4_1_1"/>
<accession>B3SA54</accession>
<dbReference type="NCBIfam" id="TIGR00066">
    <property type="entry name" value="g_glut_trans"/>
    <property type="match status" value="1"/>
</dbReference>
<dbReference type="EMBL" id="DS985260">
    <property type="protein sequence ID" value="EDV20374.1"/>
    <property type="molecule type" value="Genomic_DNA"/>
</dbReference>
<dbReference type="KEGG" id="tad:TRIADDRAFT_31903"/>
<dbReference type="STRING" id="10228.B3SA54"/>
<feature type="active site" description="Nucleophile" evidence="1">
    <location>
        <position position="379"/>
    </location>
</feature>
<feature type="binding site" evidence="2">
    <location>
        <begin position="397"/>
        <end position="399"/>
    </location>
    <ligand>
        <name>L-glutamate</name>
        <dbReference type="ChEBI" id="CHEBI:29985"/>
    </ligand>
</feature>
<feature type="binding site" evidence="2">
    <location>
        <position position="108"/>
    </location>
    <ligand>
        <name>L-glutamate</name>
        <dbReference type="ChEBI" id="CHEBI:29985"/>
    </ligand>
</feature>
<evidence type="ECO:0000256" key="1">
    <source>
        <dbReference type="PIRSR" id="PIRSR600101-1"/>
    </source>
</evidence>
<dbReference type="OMA" id="HRKYACK"/>
<name>B3SA54_TRIAD</name>
<dbReference type="GO" id="GO:0036374">
    <property type="term" value="F:glutathione hydrolase activity"/>
    <property type="evidence" value="ECO:0000318"/>
    <property type="project" value="GO_Central"/>
</dbReference>
<dbReference type="SUPFAM" id="SSF56235">
    <property type="entry name" value="N-terminal nucleophile aminohydrolases (Ntn hydrolases)"/>
    <property type="match status" value="1"/>
</dbReference>
<evidence type="ECO:0000313" key="5">
    <source>
        <dbReference type="Proteomes" id="UP000009022"/>
    </source>
</evidence>
<dbReference type="Gene3D" id="1.10.246.130">
    <property type="match status" value="1"/>
</dbReference>
<evidence type="ECO:0000256" key="3">
    <source>
        <dbReference type="SAM" id="Phobius"/>
    </source>
</evidence>
<feature type="binding site" evidence="2">
    <location>
        <position position="473"/>
    </location>
    <ligand>
        <name>L-glutamate</name>
        <dbReference type="ChEBI" id="CHEBI:29985"/>
    </ligand>
</feature>
<keyword evidence="3" id="KW-0812">Transmembrane</keyword>
<keyword evidence="3" id="KW-0472">Membrane</keyword>
<dbReference type="FunFam" id="3.60.20.40:FF:000009">
    <property type="entry name" value="Predicted protein"/>
    <property type="match status" value="1"/>
</dbReference>
<dbReference type="GeneID" id="6758366"/>
<dbReference type="InterPro" id="IPR029055">
    <property type="entry name" value="Ntn_hydrolases_N"/>
</dbReference>